<dbReference type="EMBL" id="CAJOBJ010310544">
    <property type="protein sequence ID" value="CAF5166586.1"/>
    <property type="molecule type" value="Genomic_DNA"/>
</dbReference>
<dbReference type="Proteomes" id="UP000681967">
    <property type="component" value="Unassembled WGS sequence"/>
</dbReference>
<dbReference type="Proteomes" id="UP000681720">
    <property type="component" value="Unassembled WGS sequence"/>
</dbReference>
<evidence type="ECO:0000313" key="1">
    <source>
        <dbReference type="EMBL" id="CAF5017790.1"/>
    </source>
</evidence>
<sequence length="14" mass="1543">MIDILPTDDTPKAI</sequence>
<evidence type="ECO:0000313" key="3">
    <source>
        <dbReference type="EMBL" id="CAF5166586.1"/>
    </source>
</evidence>
<accession>A0A8S3GI99</accession>
<evidence type="ECO:0000313" key="4">
    <source>
        <dbReference type="Proteomes" id="UP000676336"/>
    </source>
</evidence>
<dbReference type="Proteomes" id="UP000676336">
    <property type="component" value="Unassembled WGS sequence"/>
</dbReference>
<proteinExistence type="predicted"/>
<dbReference type="EMBL" id="CAJOBH010214063">
    <property type="protein sequence ID" value="CAF5017790.1"/>
    <property type="molecule type" value="Genomic_DNA"/>
</dbReference>
<name>A0A8S3GI99_9BILA</name>
<dbReference type="EMBL" id="CAJOBI010297691">
    <property type="protein sequence ID" value="CAF5163560.1"/>
    <property type="molecule type" value="Genomic_DNA"/>
</dbReference>
<gene>
    <name evidence="1" type="ORF">BYL167_LOCUS55870</name>
    <name evidence="3" type="ORF">GIL414_LOCUS66336</name>
    <name evidence="2" type="ORF">SMN809_LOCUS64776</name>
</gene>
<comment type="caution">
    <text evidence="2">The sequence shown here is derived from an EMBL/GenBank/DDBJ whole genome shotgun (WGS) entry which is preliminary data.</text>
</comment>
<protein>
    <submittedName>
        <fullName evidence="2">Uncharacterized protein</fullName>
    </submittedName>
</protein>
<feature type="non-terminal residue" evidence="2">
    <location>
        <position position="14"/>
    </location>
</feature>
<organism evidence="2 4">
    <name type="scientific">Rotaria magnacalcarata</name>
    <dbReference type="NCBI Taxonomy" id="392030"/>
    <lineage>
        <taxon>Eukaryota</taxon>
        <taxon>Metazoa</taxon>
        <taxon>Spiralia</taxon>
        <taxon>Gnathifera</taxon>
        <taxon>Rotifera</taxon>
        <taxon>Eurotatoria</taxon>
        <taxon>Bdelloidea</taxon>
        <taxon>Philodinida</taxon>
        <taxon>Philodinidae</taxon>
        <taxon>Rotaria</taxon>
    </lineage>
</organism>
<reference evidence="2" key="1">
    <citation type="submission" date="2021-02" db="EMBL/GenBank/DDBJ databases">
        <authorList>
            <person name="Nowell W R."/>
        </authorList>
    </citation>
    <scope>NUCLEOTIDE SEQUENCE</scope>
</reference>
<evidence type="ECO:0000313" key="2">
    <source>
        <dbReference type="EMBL" id="CAF5163560.1"/>
    </source>
</evidence>